<feature type="transmembrane region" description="Helical" evidence="1">
    <location>
        <begin position="510"/>
        <end position="527"/>
    </location>
</feature>
<gene>
    <name evidence="2" type="ORF">E4S40_11680</name>
</gene>
<feature type="transmembrane region" description="Helical" evidence="1">
    <location>
        <begin position="485"/>
        <end position="503"/>
    </location>
</feature>
<keyword evidence="3" id="KW-1185">Reference proteome</keyword>
<feature type="transmembrane region" description="Helical" evidence="1">
    <location>
        <begin position="362"/>
        <end position="379"/>
    </location>
</feature>
<feature type="transmembrane region" description="Helical" evidence="1">
    <location>
        <begin position="98"/>
        <end position="117"/>
    </location>
</feature>
<feature type="transmembrane region" description="Helical" evidence="1">
    <location>
        <begin position="195"/>
        <end position="214"/>
    </location>
</feature>
<feature type="transmembrane region" description="Helical" evidence="1">
    <location>
        <begin position="399"/>
        <end position="421"/>
    </location>
</feature>
<feature type="transmembrane region" description="Helical" evidence="1">
    <location>
        <begin position="173"/>
        <end position="189"/>
    </location>
</feature>
<evidence type="ECO:0000313" key="2">
    <source>
        <dbReference type="EMBL" id="TFV94661.1"/>
    </source>
</evidence>
<dbReference type="InterPro" id="IPR018580">
    <property type="entry name" value="Uncharacterised_YfhO"/>
</dbReference>
<sequence length="801" mass="88162">MKLNFQKDLLPHLLGVLIFYLLIVFYFSPLVFDGKVIFQGDILQWEGSAKEVMDYRAETGEQALWTNSMFGGMPAYFISLEFPGDITNALVSILTLGLPHPINGLFFGMLGMYILLLSFRVRPLFSIAGSIAFSFNTFNLLSLEAGHNAKIWAVCLIPLILAGIHLAFEKKRILGAALLALGLLLQLKFNHLQITYYTLIVSVIYVLVRLIVDWKKDGALEIGKSLGFLTIGALLAVGGNLGRLATALEYSPYSTRGEATLETESSGLDREYAFSWSNGKLETLTLLIPDFYGGGSQTPLPENSASEKALRANGIDAVQINGFVKAAPTYWGDQTFTGGPIYGGIILVFLAILGIWAAPKEVLYAFGGMILFSILLSWGKNLAWFNYLLFDILPGYNKFRAVSMALGITLFAIPVLGMISLEKLVQKGELKPLYIASGIVGGLLLILAVASGAFFRFEAPVDSNLPEWLANALQTDRKSMLTSSAWKSLGFLVVSGGLVFLNLKQKISDWVLGLALIALISVDLVSINRRYLNSESFQGNPSRQFFAETPAEKEIEKDNNYFRVLNLTEGLTQGARTSYRFASLGGYHGAKLRRYQDLVDYQLQNEIQDFITKAQEGNFDWGGIGVINMLNTKYLIAGQDAGAVFENPQANGPAWIPSEIISVNSNEEEIKLLGQIDTKTQATINTEEFGTISAGAGQVSMVDHNPNKLTYQAQMDQGGLVVFSEIHYPKGWIAKIDGNETPILRVDYLLRGIEVPSGAHKIEFSFEPSSYYATKTPMVIFQYLIVISLIGGIFLTYKTKS</sequence>
<accession>A0A4Y9QPU1</accession>
<feature type="transmembrane region" description="Helical" evidence="1">
    <location>
        <begin position="339"/>
        <end position="357"/>
    </location>
</feature>
<evidence type="ECO:0000256" key="1">
    <source>
        <dbReference type="SAM" id="Phobius"/>
    </source>
</evidence>
<dbReference type="EMBL" id="SPSB01000003">
    <property type="protein sequence ID" value="TFV94661.1"/>
    <property type="molecule type" value="Genomic_DNA"/>
</dbReference>
<feature type="transmembrane region" description="Helical" evidence="1">
    <location>
        <begin position="778"/>
        <end position="797"/>
    </location>
</feature>
<keyword evidence="1" id="KW-0472">Membrane</keyword>
<proteinExistence type="predicted"/>
<comment type="caution">
    <text evidence="2">The sequence shown here is derived from an EMBL/GenBank/DDBJ whole genome shotgun (WGS) entry which is preliminary data.</text>
</comment>
<dbReference type="Proteomes" id="UP000297647">
    <property type="component" value="Unassembled WGS sequence"/>
</dbReference>
<organism evidence="2 3">
    <name type="scientific">Algoriphagus kandeliae</name>
    <dbReference type="NCBI Taxonomy" id="2562278"/>
    <lineage>
        <taxon>Bacteria</taxon>
        <taxon>Pseudomonadati</taxon>
        <taxon>Bacteroidota</taxon>
        <taxon>Cytophagia</taxon>
        <taxon>Cytophagales</taxon>
        <taxon>Cyclobacteriaceae</taxon>
        <taxon>Algoriphagus</taxon>
    </lineage>
</organism>
<evidence type="ECO:0008006" key="4">
    <source>
        <dbReference type="Google" id="ProtNLM"/>
    </source>
</evidence>
<dbReference type="RefSeq" id="WP_135074209.1">
    <property type="nucleotide sequence ID" value="NZ_SPSB01000003.1"/>
</dbReference>
<keyword evidence="1" id="KW-0812">Transmembrane</keyword>
<dbReference type="PANTHER" id="PTHR38454">
    <property type="entry name" value="INTEGRAL MEMBRANE PROTEIN-RELATED"/>
    <property type="match status" value="1"/>
</dbReference>
<protein>
    <recommendedName>
        <fullName evidence="4">YfhO family protein</fullName>
    </recommendedName>
</protein>
<reference evidence="2 3" key="1">
    <citation type="submission" date="2019-03" db="EMBL/GenBank/DDBJ databases">
        <title>Algoriphagus sp. nov, a new strain isolated from root system soil of mangrove plant Kandelia.</title>
        <authorList>
            <person name="Yin Q."/>
            <person name="Wang K."/>
            <person name="Song Z."/>
        </authorList>
    </citation>
    <scope>NUCLEOTIDE SEQUENCE [LARGE SCALE GENOMIC DNA]</scope>
    <source>
        <strain evidence="2 3">XY-J91</strain>
    </source>
</reference>
<name>A0A4Y9QPU1_9BACT</name>
<dbReference type="AlphaFoldDB" id="A0A4Y9QPU1"/>
<dbReference type="OrthoDB" id="9772884at2"/>
<dbReference type="Pfam" id="PF09586">
    <property type="entry name" value="YfhO"/>
    <property type="match status" value="1"/>
</dbReference>
<feature type="transmembrane region" description="Helical" evidence="1">
    <location>
        <begin position="149"/>
        <end position="168"/>
    </location>
</feature>
<feature type="transmembrane region" description="Helical" evidence="1">
    <location>
        <begin position="12"/>
        <end position="32"/>
    </location>
</feature>
<feature type="transmembrane region" description="Helical" evidence="1">
    <location>
        <begin position="124"/>
        <end position="143"/>
    </location>
</feature>
<feature type="transmembrane region" description="Helical" evidence="1">
    <location>
        <begin position="226"/>
        <end position="245"/>
    </location>
</feature>
<evidence type="ECO:0000313" key="3">
    <source>
        <dbReference type="Proteomes" id="UP000297647"/>
    </source>
</evidence>
<feature type="transmembrane region" description="Helical" evidence="1">
    <location>
        <begin position="433"/>
        <end position="455"/>
    </location>
</feature>
<keyword evidence="1" id="KW-1133">Transmembrane helix</keyword>
<dbReference type="PANTHER" id="PTHR38454:SF1">
    <property type="entry name" value="INTEGRAL MEMBRANE PROTEIN"/>
    <property type="match status" value="1"/>
</dbReference>